<dbReference type="Gene3D" id="2.160.10.10">
    <property type="entry name" value="Hexapeptide repeat proteins"/>
    <property type="match status" value="1"/>
</dbReference>
<dbReference type="SUPFAM" id="SSF51161">
    <property type="entry name" value="Trimeric LpxA-like enzymes"/>
    <property type="match status" value="1"/>
</dbReference>
<dbReference type="InterPro" id="IPR051159">
    <property type="entry name" value="Hexapeptide_acetyltransf"/>
</dbReference>
<sequence length="222" mass="24832">MNTILFLTKLIIVFLPWMLKRLILIKFFGYKIENSSRIGWSWVFPDVLVMKKKSSIGNFNYFKKLEHLELGEYSTIGSLNLINGFPRSKVHYATEERRLALILGSNSSITNQHIIDCTDEVIIGEFVTIAGYRTQILTHSINIYKSKQECKGIFVGDFCFIGSGSIVLSGVSIANASVVAAGSVVNSSLLDEGCLYGGVPAVKLKKYECEVKYFEREVGHVD</sequence>
<reference evidence="3 4" key="1">
    <citation type="submission" date="2020-05" db="EMBL/GenBank/DDBJ databases">
        <title>Compete genome of Limnobacter sp. SAORIC-580.</title>
        <authorList>
            <person name="Song J."/>
            <person name="Cho J.-C."/>
        </authorList>
    </citation>
    <scope>NUCLEOTIDE SEQUENCE [LARGE SCALE GENOMIC DNA]</scope>
    <source>
        <strain evidence="3 4">SAORIC-580</strain>
    </source>
</reference>
<keyword evidence="2" id="KW-0677">Repeat</keyword>
<evidence type="ECO:0000256" key="2">
    <source>
        <dbReference type="ARBA" id="ARBA00022737"/>
    </source>
</evidence>
<dbReference type="InterPro" id="IPR011004">
    <property type="entry name" value="Trimer_LpxA-like_sf"/>
</dbReference>
<dbReference type="CDD" id="cd04647">
    <property type="entry name" value="LbH_MAT_like"/>
    <property type="match status" value="1"/>
</dbReference>
<keyword evidence="4" id="KW-1185">Reference proteome</keyword>
<dbReference type="PANTHER" id="PTHR23416">
    <property type="entry name" value="SIALIC ACID SYNTHASE-RELATED"/>
    <property type="match status" value="1"/>
</dbReference>
<proteinExistence type="predicted"/>
<organism evidence="3 4">
    <name type="scientific">Limnobacter profundi</name>
    <dbReference type="NCBI Taxonomy" id="2732163"/>
    <lineage>
        <taxon>Bacteria</taxon>
        <taxon>Pseudomonadati</taxon>
        <taxon>Pseudomonadota</taxon>
        <taxon>Betaproteobacteria</taxon>
        <taxon>Burkholderiales</taxon>
        <taxon>Burkholderiaceae</taxon>
        <taxon>Limnobacter</taxon>
    </lineage>
</organism>
<dbReference type="RefSeq" id="WP_171100869.1">
    <property type="nucleotide sequence ID" value="NZ_CP053084.1"/>
</dbReference>
<keyword evidence="1" id="KW-0808">Transferase</keyword>
<accession>A0ABX6N8L9</accession>
<evidence type="ECO:0000313" key="4">
    <source>
        <dbReference type="Proteomes" id="UP000501130"/>
    </source>
</evidence>
<gene>
    <name evidence="3" type="ORF">HKT17_13990</name>
</gene>
<dbReference type="EMBL" id="CP053084">
    <property type="protein sequence ID" value="QJR30730.1"/>
    <property type="molecule type" value="Genomic_DNA"/>
</dbReference>
<protein>
    <submittedName>
        <fullName evidence="3">Acyltransferase</fullName>
    </submittedName>
</protein>
<dbReference type="PROSITE" id="PS00101">
    <property type="entry name" value="HEXAPEP_TRANSFERASES"/>
    <property type="match status" value="1"/>
</dbReference>
<keyword evidence="3" id="KW-0012">Acyltransferase</keyword>
<evidence type="ECO:0000313" key="3">
    <source>
        <dbReference type="EMBL" id="QJR30730.1"/>
    </source>
</evidence>
<dbReference type="Proteomes" id="UP000501130">
    <property type="component" value="Chromosome"/>
</dbReference>
<name>A0ABX6N8L9_9BURK</name>
<evidence type="ECO:0000256" key="1">
    <source>
        <dbReference type="ARBA" id="ARBA00022679"/>
    </source>
</evidence>
<dbReference type="InterPro" id="IPR018357">
    <property type="entry name" value="Hexapep_transf_CS"/>
</dbReference>
<dbReference type="GO" id="GO:0016746">
    <property type="term" value="F:acyltransferase activity"/>
    <property type="evidence" value="ECO:0007669"/>
    <property type="project" value="UniProtKB-KW"/>
</dbReference>